<dbReference type="PIRSF" id="PIRSF036382">
    <property type="entry name" value="RR_antiterm"/>
    <property type="match status" value="1"/>
</dbReference>
<feature type="domain" description="ANTAR" evidence="3">
    <location>
        <begin position="135"/>
        <end position="196"/>
    </location>
</feature>
<dbReference type="PANTHER" id="PTHR43367">
    <property type="match status" value="1"/>
</dbReference>
<reference evidence="4 5" key="1">
    <citation type="submission" date="2019-06" db="EMBL/GenBank/DDBJ databases">
        <title>New taxonomy in bacterial strain CC-CFT640, isolated from vineyard.</title>
        <authorList>
            <person name="Lin S.-Y."/>
            <person name="Tsai C.-F."/>
            <person name="Young C.-C."/>
        </authorList>
    </citation>
    <scope>NUCLEOTIDE SEQUENCE [LARGE SCALE GENOMIC DNA]</scope>
    <source>
        <strain evidence="4 5">CC-CFT640</strain>
    </source>
</reference>
<evidence type="ECO:0000256" key="1">
    <source>
        <dbReference type="PROSITE-ProRule" id="PRU00169"/>
    </source>
</evidence>
<dbReference type="PANTHER" id="PTHR43367:SF1">
    <property type="entry name" value="TWO-COMPONENT RESPONSE REGULATOR-LIKE APRR6-RELATED"/>
    <property type="match status" value="1"/>
</dbReference>
<dbReference type="SMART" id="SM00448">
    <property type="entry name" value="REC"/>
    <property type="match status" value="1"/>
</dbReference>
<evidence type="ECO:0000313" key="4">
    <source>
        <dbReference type="EMBL" id="TXL71573.1"/>
    </source>
</evidence>
<name>A0A5C8PCP0_9HYPH</name>
<dbReference type="InterPro" id="IPR011006">
    <property type="entry name" value="CheY-like_superfamily"/>
</dbReference>
<dbReference type="GO" id="GO:0000160">
    <property type="term" value="P:phosphorelay signal transduction system"/>
    <property type="evidence" value="ECO:0007669"/>
    <property type="project" value="InterPro"/>
</dbReference>
<dbReference type="InterPro" id="IPR036388">
    <property type="entry name" value="WH-like_DNA-bd_sf"/>
</dbReference>
<feature type="domain" description="Response regulatory" evidence="2">
    <location>
        <begin position="15"/>
        <end position="129"/>
    </location>
</feature>
<dbReference type="GO" id="GO:0003723">
    <property type="term" value="F:RNA binding"/>
    <property type="evidence" value="ECO:0007669"/>
    <property type="project" value="InterPro"/>
</dbReference>
<proteinExistence type="predicted"/>
<gene>
    <name evidence="4" type="ORF">FHP25_29475</name>
</gene>
<sequence length="207" mass="22680">MSVNRSGGSIAAPLRILLVDDDAQRGAMLERTLSEAGHRVVAQASGTDDLLDHVRAHGPDMIIVDVSSPNRDMLEHMRHVSREQARPIVMFVDDTDEAMAVEAVKAGVTSYVVDGLSPARVKPIMNVAIARFRALQELRDELDKARATLVERKLVERAKGILMAQRGLSEEDAYRALRKLAMDKGKRLAEIAEQVIAISDLLAPPKA</sequence>
<dbReference type="SMART" id="SM01012">
    <property type="entry name" value="ANTAR"/>
    <property type="match status" value="1"/>
</dbReference>
<accession>A0A5C8PCP0</accession>
<dbReference type="SUPFAM" id="SSF52172">
    <property type="entry name" value="CheY-like"/>
    <property type="match status" value="1"/>
</dbReference>
<dbReference type="InterPro" id="IPR008327">
    <property type="entry name" value="Sig_transdc_resp-reg_antiterm"/>
</dbReference>
<keyword evidence="5" id="KW-1185">Reference proteome</keyword>
<dbReference type="InterPro" id="IPR001789">
    <property type="entry name" value="Sig_transdc_resp-reg_receiver"/>
</dbReference>
<feature type="modified residue" description="4-aspartylphosphate" evidence="1">
    <location>
        <position position="65"/>
    </location>
</feature>
<organism evidence="4 5">
    <name type="scientific">Vineibacter terrae</name>
    <dbReference type="NCBI Taxonomy" id="2586908"/>
    <lineage>
        <taxon>Bacteria</taxon>
        <taxon>Pseudomonadati</taxon>
        <taxon>Pseudomonadota</taxon>
        <taxon>Alphaproteobacteria</taxon>
        <taxon>Hyphomicrobiales</taxon>
        <taxon>Vineibacter</taxon>
    </lineage>
</organism>
<dbReference type="Gene3D" id="1.10.10.10">
    <property type="entry name" value="Winged helix-like DNA-binding domain superfamily/Winged helix DNA-binding domain"/>
    <property type="match status" value="1"/>
</dbReference>
<dbReference type="PROSITE" id="PS50110">
    <property type="entry name" value="RESPONSE_REGULATORY"/>
    <property type="match status" value="1"/>
</dbReference>
<protein>
    <submittedName>
        <fullName evidence="4">ANTAR domain-containing protein</fullName>
    </submittedName>
</protein>
<dbReference type="OrthoDB" id="9795002at2"/>
<keyword evidence="1" id="KW-0597">Phosphoprotein</keyword>
<dbReference type="Pfam" id="PF03861">
    <property type="entry name" value="ANTAR"/>
    <property type="match status" value="1"/>
</dbReference>
<dbReference type="PROSITE" id="PS50921">
    <property type="entry name" value="ANTAR"/>
    <property type="match status" value="1"/>
</dbReference>
<evidence type="ECO:0000259" key="2">
    <source>
        <dbReference type="PROSITE" id="PS50110"/>
    </source>
</evidence>
<dbReference type="InterPro" id="IPR005561">
    <property type="entry name" value="ANTAR"/>
</dbReference>
<evidence type="ECO:0000259" key="3">
    <source>
        <dbReference type="PROSITE" id="PS50921"/>
    </source>
</evidence>
<dbReference type="EMBL" id="VDUZ01000042">
    <property type="protein sequence ID" value="TXL71573.1"/>
    <property type="molecule type" value="Genomic_DNA"/>
</dbReference>
<comment type="caution">
    <text evidence="4">The sequence shown here is derived from an EMBL/GenBank/DDBJ whole genome shotgun (WGS) entry which is preliminary data.</text>
</comment>
<dbReference type="Proteomes" id="UP000321638">
    <property type="component" value="Unassembled WGS sequence"/>
</dbReference>
<dbReference type="AlphaFoldDB" id="A0A5C8PCP0"/>
<dbReference type="Gene3D" id="3.40.50.2300">
    <property type="match status" value="1"/>
</dbReference>
<dbReference type="Pfam" id="PF00072">
    <property type="entry name" value="Response_reg"/>
    <property type="match status" value="1"/>
</dbReference>
<evidence type="ECO:0000313" key="5">
    <source>
        <dbReference type="Proteomes" id="UP000321638"/>
    </source>
</evidence>